<evidence type="ECO:0000256" key="1">
    <source>
        <dbReference type="SAM" id="MobiDB-lite"/>
    </source>
</evidence>
<name>A0A811V4J6_CERCA</name>
<dbReference type="EMBL" id="CAJHJT010000034">
    <property type="protein sequence ID" value="CAD7004777.1"/>
    <property type="molecule type" value="Genomic_DNA"/>
</dbReference>
<feature type="compositionally biased region" description="Polar residues" evidence="1">
    <location>
        <begin position="1"/>
        <end position="19"/>
    </location>
</feature>
<dbReference type="Proteomes" id="UP000606786">
    <property type="component" value="Unassembled WGS sequence"/>
</dbReference>
<organism evidence="2 3">
    <name type="scientific">Ceratitis capitata</name>
    <name type="common">Mediterranean fruit fly</name>
    <name type="synonym">Tephritis capitata</name>
    <dbReference type="NCBI Taxonomy" id="7213"/>
    <lineage>
        <taxon>Eukaryota</taxon>
        <taxon>Metazoa</taxon>
        <taxon>Ecdysozoa</taxon>
        <taxon>Arthropoda</taxon>
        <taxon>Hexapoda</taxon>
        <taxon>Insecta</taxon>
        <taxon>Pterygota</taxon>
        <taxon>Neoptera</taxon>
        <taxon>Endopterygota</taxon>
        <taxon>Diptera</taxon>
        <taxon>Brachycera</taxon>
        <taxon>Muscomorpha</taxon>
        <taxon>Tephritoidea</taxon>
        <taxon>Tephritidae</taxon>
        <taxon>Ceratitis</taxon>
        <taxon>Ceratitis</taxon>
    </lineage>
</organism>
<evidence type="ECO:0000313" key="2">
    <source>
        <dbReference type="EMBL" id="CAD7004777.1"/>
    </source>
</evidence>
<gene>
    <name evidence="2" type="ORF">CCAP1982_LOCUS13167</name>
</gene>
<sequence length="89" mass="9449">MTTDDYSCNGHGNQPSSQPRDAWSVGRSVGWLGIAGKLSGSVLKGTSVHARIAERKGTQHATVCAVRVKVVNTAALVLVQQRGFDCIKL</sequence>
<dbReference type="AlphaFoldDB" id="A0A811V4J6"/>
<protein>
    <submittedName>
        <fullName evidence="2">(Mediterranean fruit fly) hypothetical protein</fullName>
    </submittedName>
</protein>
<comment type="caution">
    <text evidence="2">The sequence shown here is derived from an EMBL/GenBank/DDBJ whole genome shotgun (WGS) entry which is preliminary data.</text>
</comment>
<proteinExistence type="predicted"/>
<accession>A0A811V4J6</accession>
<keyword evidence="3" id="KW-1185">Reference proteome</keyword>
<feature type="region of interest" description="Disordered" evidence="1">
    <location>
        <begin position="1"/>
        <end position="22"/>
    </location>
</feature>
<evidence type="ECO:0000313" key="3">
    <source>
        <dbReference type="Proteomes" id="UP000606786"/>
    </source>
</evidence>
<reference evidence="2" key="1">
    <citation type="submission" date="2020-11" db="EMBL/GenBank/DDBJ databases">
        <authorList>
            <person name="Whitehead M."/>
        </authorList>
    </citation>
    <scope>NUCLEOTIDE SEQUENCE</scope>
    <source>
        <strain evidence="2">EGII</strain>
    </source>
</reference>